<evidence type="ECO:0000313" key="1">
    <source>
        <dbReference type="EMBL" id="PNG10193.1"/>
    </source>
</evidence>
<dbReference type="AlphaFoldDB" id="A0A2N8T637"/>
<accession>A0A2N8T637</accession>
<dbReference type="Gene3D" id="2.60.120.1110">
    <property type="match status" value="1"/>
</dbReference>
<dbReference type="EMBL" id="POUT01000003">
    <property type="protein sequence ID" value="PNG10193.1"/>
    <property type="molecule type" value="Genomic_DNA"/>
</dbReference>
<name>A0A2N8T637_STUST</name>
<organism evidence="1 2">
    <name type="scientific">Stutzerimonas stutzeri</name>
    <name type="common">Pseudomonas stutzeri</name>
    <dbReference type="NCBI Taxonomy" id="316"/>
    <lineage>
        <taxon>Bacteria</taxon>
        <taxon>Pseudomonadati</taxon>
        <taxon>Pseudomonadota</taxon>
        <taxon>Gammaproteobacteria</taxon>
        <taxon>Pseudomonadales</taxon>
        <taxon>Pseudomonadaceae</taxon>
        <taxon>Stutzerimonas</taxon>
    </lineage>
</organism>
<sequence length="128" mass="13348">MILDHGLTFSDRQQLIASGTSTNTIEAPQAAPAGESLALHVTVIEETDTVLEVGDTAPSLAVTLQDSADGVTFADVVTVNKPAARRVFGLPLEGLPMRKFARLSYTLSGDAPTYTITAALVLGESYGA</sequence>
<protein>
    <submittedName>
        <fullName evidence="1">Uncharacterized protein</fullName>
    </submittedName>
</protein>
<dbReference type="RefSeq" id="WP_102893963.1">
    <property type="nucleotide sequence ID" value="NZ_JAMOHU010000023.1"/>
</dbReference>
<comment type="caution">
    <text evidence="1">The sequence shown here is derived from an EMBL/GenBank/DDBJ whole genome shotgun (WGS) entry which is preliminary data.</text>
</comment>
<gene>
    <name evidence="1" type="ORF">CXK94_08365</name>
</gene>
<dbReference type="Proteomes" id="UP000236023">
    <property type="component" value="Unassembled WGS sequence"/>
</dbReference>
<evidence type="ECO:0000313" key="2">
    <source>
        <dbReference type="Proteomes" id="UP000236023"/>
    </source>
</evidence>
<reference evidence="1 2" key="1">
    <citation type="submission" date="2018-01" db="EMBL/GenBank/DDBJ databases">
        <title>Denitrification phenotypes of diverse strains of Pseudomonas stutzeri.</title>
        <authorList>
            <person name="Milligan D.A."/>
            <person name="Bergaust L."/>
            <person name="Bakken L.R."/>
            <person name="Frostegard A."/>
        </authorList>
    </citation>
    <scope>NUCLEOTIDE SEQUENCE [LARGE SCALE GENOMIC DNA]</scope>
    <source>
        <strain evidence="1 2">24a75</strain>
    </source>
</reference>
<proteinExistence type="predicted"/>